<dbReference type="AlphaFoldDB" id="A0A0F9FJI6"/>
<reference evidence="1" key="1">
    <citation type="journal article" date="2015" name="Nature">
        <title>Complex archaea that bridge the gap between prokaryotes and eukaryotes.</title>
        <authorList>
            <person name="Spang A."/>
            <person name="Saw J.H."/>
            <person name="Jorgensen S.L."/>
            <person name="Zaremba-Niedzwiedzka K."/>
            <person name="Martijn J."/>
            <person name="Lind A.E."/>
            <person name="van Eijk R."/>
            <person name="Schleper C."/>
            <person name="Guy L."/>
            <person name="Ettema T.J."/>
        </authorList>
    </citation>
    <scope>NUCLEOTIDE SEQUENCE</scope>
</reference>
<accession>A0A0F9FJI6</accession>
<gene>
    <name evidence="1" type="ORF">LCGC14_1943550</name>
</gene>
<organism evidence="1">
    <name type="scientific">marine sediment metagenome</name>
    <dbReference type="NCBI Taxonomy" id="412755"/>
    <lineage>
        <taxon>unclassified sequences</taxon>
        <taxon>metagenomes</taxon>
        <taxon>ecological metagenomes</taxon>
    </lineage>
</organism>
<feature type="non-terminal residue" evidence="1">
    <location>
        <position position="1"/>
    </location>
</feature>
<protein>
    <submittedName>
        <fullName evidence="1">Uncharacterized protein</fullName>
    </submittedName>
</protein>
<proteinExistence type="predicted"/>
<dbReference type="EMBL" id="LAZR01021081">
    <property type="protein sequence ID" value="KKL86554.1"/>
    <property type="molecule type" value="Genomic_DNA"/>
</dbReference>
<sequence length="128" mass="14086">GMAKIREAQASLERANTDMGANRTYIDQAVAQMSLGQGYLQEAQGYVTEANTRMGNNASYLQSANGELKAGSSKVEEAIVNIRLVSSRLQISQGGLRYEEWGRRELAQVEAELRAYGGLPQSVRYPRD</sequence>
<evidence type="ECO:0000313" key="1">
    <source>
        <dbReference type="EMBL" id="KKL86554.1"/>
    </source>
</evidence>
<comment type="caution">
    <text evidence="1">The sequence shown here is derived from an EMBL/GenBank/DDBJ whole genome shotgun (WGS) entry which is preliminary data.</text>
</comment>
<name>A0A0F9FJI6_9ZZZZ</name>